<reference evidence="2" key="2">
    <citation type="submission" date="2024-04" db="EMBL/GenBank/DDBJ databases">
        <authorList>
            <person name="Chen Y."/>
            <person name="Shah S."/>
            <person name="Dougan E. K."/>
            <person name="Thang M."/>
            <person name="Chan C."/>
        </authorList>
    </citation>
    <scope>NUCLEOTIDE SEQUENCE [LARGE SCALE GENOMIC DNA]</scope>
</reference>
<reference evidence="1" key="1">
    <citation type="submission" date="2022-10" db="EMBL/GenBank/DDBJ databases">
        <authorList>
            <person name="Chen Y."/>
            <person name="Dougan E. K."/>
            <person name="Chan C."/>
            <person name="Rhodes N."/>
            <person name="Thang M."/>
        </authorList>
    </citation>
    <scope>NUCLEOTIDE SEQUENCE</scope>
</reference>
<evidence type="ECO:0000313" key="1">
    <source>
        <dbReference type="EMBL" id="CAI3997236.1"/>
    </source>
</evidence>
<gene>
    <name evidence="1" type="ORF">C1SCF055_LOCUS23641</name>
</gene>
<dbReference type="PANTHER" id="PTHR36978">
    <property type="entry name" value="P-LOOP CONTAINING NUCLEOTIDE TRIPHOSPHATE HYDROLASE"/>
    <property type="match status" value="1"/>
</dbReference>
<dbReference type="InterPro" id="IPR027417">
    <property type="entry name" value="P-loop_NTPase"/>
</dbReference>
<dbReference type="EMBL" id="CAMXCT020002309">
    <property type="protein sequence ID" value="CAL1150611.1"/>
    <property type="molecule type" value="Genomic_DNA"/>
</dbReference>
<evidence type="ECO:0000313" key="2">
    <source>
        <dbReference type="EMBL" id="CAL1150611.1"/>
    </source>
</evidence>
<dbReference type="SUPFAM" id="SSF52540">
    <property type="entry name" value="P-loop containing nucleoside triphosphate hydrolases"/>
    <property type="match status" value="2"/>
</dbReference>
<proteinExistence type="predicted"/>
<sequence>MGGVTAQEFLQWIQAYTVGWVPDEVSGANVATTHIAAGFLSYSVMIHIVANNGWLGDGIAFNSTIDGTASVSCKMGVYTLDASGCGPRGCVAGAGYLAQLGSREINTTLAATLASEESTTRTCASVVPGWTGTFTVRCSYSALTGDGSGLGHNFLPCFSYMATLLSLGFSVVLISSANAFQLLDVGAPRTGTQSMYTAFKMLGLKPRDSGYDLTAREPLCGYLFGNASGNRSLDDALATLSGFDAAMDEPYMLLYEEIMAAFPEAKFLLTISDAESWFNNYVDIMHSYQRAHASLTDGRPFYHQDCTGMRSWGCNFVDHAQNQTEADYASRKETCLQNYERHIERVQQVIPPEKLLVYNWSDGWAPLTHFLHLPVPEEEFPSLGHNFLPCFSYMATLLSLGFSVVLISSANAFQLLDVGAPRTGTQSMYAAFKMLGLKPRHSGYDLTSREPLCGYLFGNASGNRSLDDALATLSGFDAAMDEPYMLLYEEIMAAFPEAKFLLTISDAESWFNNYVDLEHRYQRAHESPTDGRPFYHQNCTGMRSWGCHFVYHAQNQTEADYASRKETCLQNYERHIERVQQVIPPEKLLVYNWSDGWAPLTHFLHLPVPEEEFPKVDEVKIHLDVRGKIMDALGMNG</sequence>
<dbReference type="OrthoDB" id="408152at2759"/>
<organism evidence="1">
    <name type="scientific">Cladocopium goreaui</name>
    <dbReference type="NCBI Taxonomy" id="2562237"/>
    <lineage>
        <taxon>Eukaryota</taxon>
        <taxon>Sar</taxon>
        <taxon>Alveolata</taxon>
        <taxon>Dinophyceae</taxon>
        <taxon>Suessiales</taxon>
        <taxon>Symbiodiniaceae</taxon>
        <taxon>Cladocopium</taxon>
    </lineage>
</organism>
<keyword evidence="3" id="KW-1185">Reference proteome</keyword>
<dbReference type="AlphaFoldDB" id="A0A9P1G2L9"/>
<dbReference type="PANTHER" id="PTHR36978:SF4">
    <property type="entry name" value="P-LOOP CONTAINING NUCLEOSIDE TRIPHOSPHATE HYDROLASE PROTEIN"/>
    <property type="match status" value="1"/>
</dbReference>
<dbReference type="Pfam" id="PF17784">
    <property type="entry name" value="Sulfotransfer_4"/>
    <property type="match status" value="2"/>
</dbReference>
<dbReference type="InterPro" id="IPR040632">
    <property type="entry name" value="Sulfotransfer_4"/>
</dbReference>
<comment type="caution">
    <text evidence="1">The sequence shown here is derived from an EMBL/GenBank/DDBJ whole genome shotgun (WGS) entry which is preliminary data.</text>
</comment>
<accession>A0A9P1G2L9</accession>
<dbReference type="EMBL" id="CAMXCT010002309">
    <property type="protein sequence ID" value="CAI3997236.1"/>
    <property type="molecule type" value="Genomic_DNA"/>
</dbReference>
<dbReference type="Proteomes" id="UP001152797">
    <property type="component" value="Unassembled WGS sequence"/>
</dbReference>
<evidence type="ECO:0000313" key="3">
    <source>
        <dbReference type="Proteomes" id="UP001152797"/>
    </source>
</evidence>
<dbReference type="EMBL" id="CAMXCT030002309">
    <property type="protein sequence ID" value="CAL4784548.1"/>
    <property type="molecule type" value="Genomic_DNA"/>
</dbReference>
<name>A0A9P1G2L9_9DINO</name>
<protein>
    <submittedName>
        <fullName evidence="1">Uncharacterized protein</fullName>
    </submittedName>
</protein>
<dbReference type="Gene3D" id="3.40.50.300">
    <property type="entry name" value="P-loop containing nucleotide triphosphate hydrolases"/>
    <property type="match status" value="2"/>
</dbReference>